<dbReference type="NCBIfam" id="NF037997">
    <property type="entry name" value="Na_Pi_symport"/>
    <property type="match status" value="1"/>
</dbReference>
<dbReference type="SUPFAM" id="SSF109755">
    <property type="entry name" value="PhoU-like"/>
    <property type="match status" value="1"/>
</dbReference>
<dbReference type="AlphaFoldDB" id="A0A2G3E2X7"/>
<dbReference type="Proteomes" id="UP000224563">
    <property type="component" value="Unassembled WGS sequence"/>
</dbReference>
<dbReference type="InterPro" id="IPR038078">
    <property type="entry name" value="PhoU-like_sf"/>
</dbReference>
<feature type="domain" description="PhoU" evidence="8">
    <location>
        <begin position="361"/>
        <end position="444"/>
    </location>
</feature>
<dbReference type="GO" id="GO:0005436">
    <property type="term" value="F:sodium:phosphate symporter activity"/>
    <property type="evidence" value="ECO:0007669"/>
    <property type="project" value="InterPro"/>
</dbReference>
<comment type="caution">
    <text evidence="9">The sequence shown here is derived from an EMBL/GenBank/DDBJ whole genome shotgun (WGS) entry which is preliminary data.</text>
</comment>
<comment type="subcellular location">
    <subcellularLocation>
        <location evidence="1">Cell membrane</location>
        <topology evidence="1">Multi-pass membrane protein</topology>
    </subcellularLocation>
</comment>
<evidence type="ECO:0000256" key="4">
    <source>
        <dbReference type="ARBA" id="ARBA00022989"/>
    </source>
</evidence>
<organism evidence="9 10">
    <name type="scientific">Agathobacter ruminis</name>
    <dbReference type="NCBI Taxonomy" id="1712665"/>
    <lineage>
        <taxon>Bacteria</taxon>
        <taxon>Bacillati</taxon>
        <taxon>Bacillota</taxon>
        <taxon>Clostridia</taxon>
        <taxon>Lachnospirales</taxon>
        <taxon>Lachnospiraceae</taxon>
        <taxon>Agathobacter</taxon>
    </lineage>
</organism>
<keyword evidence="4 7" id="KW-1133">Transmembrane helix</keyword>
<protein>
    <submittedName>
        <fullName evidence="9">Na/Pi cotransporter</fullName>
    </submittedName>
</protein>
<evidence type="ECO:0000256" key="5">
    <source>
        <dbReference type="ARBA" id="ARBA00023136"/>
    </source>
</evidence>
<dbReference type="PANTHER" id="PTHR10010:SF46">
    <property type="entry name" value="SODIUM-DEPENDENT PHOSPHATE TRANSPORT PROTEIN 2B"/>
    <property type="match status" value="1"/>
</dbReference>
<keyword evidence="10" id="KW-1185">Reference proteome</keyword>
<proteinExistence type="predicted"/>
<feature type="transmembrane region" description="Helical" evidence="7">
    <location>
        <begin position="146"/>
        <end position="167"/>
    </location>
</feature>
<evidence type="ECO:0000256" key="7">
    <source>
        <dbReference type="SAM" id="Phobius"/>
    </source>
</evidence>
<feature type="region of interest" description="Disordered" evidence="6">
    <location>
        <begin position="602"/>
        <end position="648"/>
    </location>
</feature>
<name>A0A2G3E2X7_9FIRM</name>
<dbReference type="Pfam" id="PF02690">
    <property type="entry name" value="Na_Pi_cotrans"/>
    <property type="match status" value="1"/>
</dbReference>
<reference evidence="9 10" key="2">
    <citation type="submission" date="2017-10" db="EMBL/GenBank/DDBJ databases">
        <authorList>
            <person name="Banno H."/>
            <person name="Chua N.-H."/>
        </authorList>
    </citation>
    <scope>NUCLEOTIDE SEQUENCE [LARGE SCALE GENOMIC DNA]</scope>
    <source>
        <strain evidence="9 10">JK623</strain>
    </source>
</reference>
<evidence type="ECO:0000313" key="10">
    <source>
        <dbReference type="Proteomes" id="UP000224563"/>
    </source>
</evidence>
<feature type="transmembrane region" description="Helical" evidence="7">
    <location>
        <begin position="291"/>
        <end position="312"/>
    </location>
</feature>
<dbReference type="EMBL" id="PDYG01000037">
    <property type="protein sequence ID" value="PHU37636.1"/>
    <property type="molecule type" value="Genomic_DNA"/>
</dbReference>
<evidence type="ECO:0000256" key="1">
    <source>
        <dbReference type="ARBA" id="ARBA00004651"/>
    </source>
</evidence>
<evidence type="ECO:0000256" key="6">
    <source>
        <dbReference type="SAM" id="MobiDB-lite"/>
    </source>
</evidence>
<evidence type="ECO:0000313" key="9">
    <source>
        <dbReference type="EMBL" id="PHU37636.1"/>
    </source>
</evidence>
<evidence type="ECO:0000256" key="2">
    <source>
        <dbReference type="ARBA" id="ARBA00022475"/>
    </source>
</evidence>
<dbReference type="Gene3D" id="1.20.58.220">
    <property type="entry name" value="Phosphate transport system protein phou homolog 2, domain 2"/>
    <property type="match status" value="1"/>
</dbReference>
<reference evidence="9 10" key="1">
    <citation type="submission" date="2017-10" db="EMBL/GenBank/DDBJ databases">
        <title>Resolving the taxonomy of Roseburia spp., Eubacterium rectale and Agathobacter spp. through phylogenomic analysis.</title>
        <authorList>
            <person name="Sheridan P.O."/>
            <person name="Walker A.W."/>
            <person name="Duncan S.H."/>
            <person name="Scott K.P."/>
            <person name="Toole P.W.O."/>
            <person name="Luis P."/>
            <person name="Flint H.J."/>
        </authorList>
    </citation>
    <scope>NUCLEOTIDE SEQUENCE [LARGE SCALE GENOMIC DNA]</scope>
    <source>
        <strain evidence="9 10">JK623</strain>
    </source>
</reference>
<feature type="transmembrane region" description="Helical" evidence="7">
    <location>
        <begin position="114"/>
        <end position="134"/>
    </location>
</feature>
<feature type="transmembrane region" description="Helical" evidence="7">
    <location>
        <begin position="222"/>
        <end position="244"/>
    </location>
</feature>
<dbReference type="GO" id="GO:0005886">
    <property type="term" value="C:plasma membrane"/>
    <property type="evidence" value="ECO:0007669"/>
    <property type="project" value="UniProtKB-SubCell"/>
</dbReference>
<evidence type="ECO:0000259" key="8">
    <source>
        <dbReference type="Pfam" id="PF01895"/>
    </source>
</evidence>
<feature type="compositionally biased region" description="Basic and acidic residues" evidence="6">
    <location>
        <begin position="602"/>
        <end position="620"/>
    </location>
</feature>
<dbReference type="GO" id="GO:0044341">
    <property type="term" value="P:sodium-dependent phosphate transport"/>
    <property type="evidence" value="ECO:0007669"/>
    <property type="project" value="InterPro"/>
</dbReference>
<dbReference type="InterPro" id="IPR026022">
    <property type="entry name" value="PhoU_dom"/>
</dbReference>
<feature type="transmembrane region" description="Helical" evidence="7">
    <location>
        <begin position="187"/>
        <end position="210"/>
    </location>
</feature>
<feature type="transmembrane region" description="Helical" evidence="7">
    <location>
        <begin position="7"/>
        <end position="28"/>
    </location>
</feature>
<accession>A0A2G3E2X7</accession>
<sequence length="648" mass="71467">MEIFSSVLMLLSGIAMFLFGMGLMGDGLKQVAGNKLEMILYKLTSSPIKGILLGTVVTAVIQSSSATTVMVIGFVNSGMMHVSQAIGTIMGANIGTSITGWILCLSYIDGGSGIATLVSSATIAALVAIIGIIFRTFVKSEALKKVGGIMMGFAILMTGMQTMSGSVSSLRSNPTFLNIIEGVTNPLIAILIGIVFTAILQSASASVGILQALSTTGAISFAVAFPITLGIGVGAACPVLLSAIGTSKNGKRTALVYLLNDLFGMVIWGTVFYTVHAFVHFDFMGTAMSPVLIALLNTVFRMATVIVLSPFIRYIERLVCFLIKEDESDREDYEDFDLLEDRLLLYPSIALEQSHKAMDGMARKAKKNLLRAMALLVHYDPVRYQTIQDKENVIDKYEDKVGSYLIKITSQNLSSVQSHQASELLHVISDFERLGDHAVNISKVAQELNEKGINFSEEAQKELAYLEAAVQDIVEMTCQAFLADDRAAAKEIEPLRECIGMLCDELKLNHVQRLSTGRCDMSQGLPFNDLLTNYERIAAHCSNVAVAIIEMKHNELDTHNYVKNMRELKNEHYRETLESYLITYMAPLNQLAEETREQIAIEKKKKDKEKAENKEKDKDKDKKKKKDKDKNKDKDKDKDKKKDKKSKK</sequence>
<feature type="transmembrane region" description="Helical" evidence="7">
    <location>
        <begin position="256"/>
        <end position="279"/>
    </location>
</feature>
<keyword evidence="3 7" id="KW-0812">Transmembrane</keyword>
<dbReference type="RefSeq" id="WP_099386129.1">
    <property type="nucleotide sequence ID" value="NZ_JANSWH010000014.1"/>
</dbReference>
<feature type="compositionally biased region" description="Basic and acidic residues" evidence="6">
    <location>
        <begin position="628"/>
        <end position="640"/>
    </location>
</feature>
<feature type="transmembrane region" description="Helical" evidence="7">
    <location>
        <begin position="87"/>
        <end position="108"/>
    </location>
</feature>
<dbReference type="PANTHER" id="PTHR10010">
    <property type="entry name" value="SOLUTE CARRIER FAMILY 34 SODIUM PHOSPHATE , MEMBER 2-RELATED"/>
    <property type="match status" value="1"/>
</dbReference>
<dbReference type="InterPro" id="IPR003841">
    <property type="entry name" value="Na/Pi_transpt"/>
</dbReference>
<keyword evidence="5 7" id="KW-0472">Membrane</keyword>
<gene>
    <name evidence="9" type="ORF">CSX02_06890</name>
</gene>
<feature type="transmembrane region" description="Helical" evidence="7">
    <location>
        <begin position="48"/>
        <end position="75"/>
    </location>
</feature>
<feature type="domain" description="PhoU" evidence="8">
    <location>
        <begin position="469"/>
        <end position="545"/>
    </location>
</feature>
<keyword evidence="2" id="KW-1003">Cell membrane</keyword>
<dbReference type="Pfam" id="PF01895">
    <property type="entry name" value="PhoU"/>
    <property type="match status" value="2"/>
</dbReference>
<evidence type="ECO:0000256" key="3">
    <source>
        <dbReference type="ARBA" id="ARBA00022692"/>
    </source>
</evidence>